<organism evidence="2 3">
    <name type="scientific">Faecalibacillus faecis</name>
    <dbReference type="NCBI Taxonomy" id="1982628"/>
    <lineage>
        <taxon>Bacteria</taxon>
        <taxon>Bacillati</taxon>
        <taxon>Bacillota</taxon>
        <taxon>Erysipelotrichia</taxon>
        <taxon>Erysipelotrichales</taxon>
        <taxon>Coprobacillaceae</taxon>
        <taxon>Faecalibacillus</taxon>
    </lineage>
</organism>
<dbReference type="GeneID" id="77470733"/>
<dbReference type="Pfam" id="PF06810">
    <property type="entry name" value="Phage_scaffold"/>
    <property type="match status" value="1"/>
</dbReference>
<gene>
    <name evidence="2" type="ORF">C7U55_06470</name>
</gene>
<dbReference type="EMBL" id="PYLP01000006">
    <property type="protein sequence ID" value="PST40553.1"/>
    <property type="molecule type" value="Genomic_DNA"/>
</dbReference>
<dbReference type="Proteomes" id="UP000241201">
    <property type="component" value="Unassembled WGS sequence"/>
</dbReference>
<keyword evidence="1" id="KW-0175">Coiled coil</keyword>
<reference evidence="3" key="1">
    <citation type="submission" date="2018-03" db="EMBL/GenBank/DDBJ databases">
        <title>Lachnoclostridium SNUG30370 gen.nov., sp.nov., isolated from human faeces.</title>
        <authorList>
            <person name="Seo B."/>
            <person name="Jeon K."/>
            <person name="Ko G."/>
        </authorList>
    </citation>
    <scope>NUCLEOTIDE SEQUENCE [LARGE SCALE GENOMIC DNA]</scope>
    <source>
        <strain evidence="3">SNUG30370</strain>
    </source>
</reference>
<evidence type="ECO:0000256" key="1">
    <source>
        <dbReference type="SAM" id="Coils"/>
    </source>
</evidence>
<dbReference type="AlphaFoldDB" id="A0A2T3FZ72"/>
<name>A0A2T3FZ72_9FIRM</name>
<evidence type="ECO:0000313" key="3">
    <source>
        <dbReference type="Proteomes" id="UP000241201"/>
    </source>
</evidence>
<keyword evidence="3" id="KW-1185">Reference proteome</keyword>
<accession>A0A2T3FZ72</accession>
<dbReference type="InterPro" id="IPR009636">
    <property type="entry name" value="SCAF"/>
</dbReference>
<protein>
    <recommendedName>
        <fullName evidence="4">Phage minor structural protein GP20</fullName>
    </recommendedName>
</protein>
<evidence type="ECO:0008006" key="4">
    <source>
        <dbReference type="Google" id="ProtNLM"/>
    </source>
</evidence>
<evidence type="ECO:0000313" key="2">
    <source>
        <dbReference type="EMBL" id="PST40553.1"/>
    </source>
</evidence>
<feature type="coiled-coil region" evidence="1">
    <location>
        <begin position="35"/>
        <end position="84"/>
    </location>
</feature>
<proteinExistence type="predicted"/>
<dbReference type="RefSeq" id="WP_106987860.1">
    <property type="nucleotide sequence ID" value="NZ_JBBNHF010000020.1"/>
</dbReference>
<sequence>MKRQDLEKIEGLTKEQIDSIMNLHQTDVTSWQTKITGLQNDKTNLETQLNQYKDVNVDDLQTKITNLEKEKQTLETEKADLVTKHTDEINGMKLNGALDKAIYGSHTVDSIALKAHLNMKEIKLDENGALTGFDEQLETIKKDHGYLFKNQTTGGAHGGIKETTGTLSLSEALNENYNK</sequence>
<comment type="caution">
    <text evidence="2">The sequence shown here is derived from an EMBL/GenBank/DDBJ whole genome shotgun (WGS) entry which is preliminary data.</text>
</comment>